<dbReference type="FunFam" id="3.10.20.370:FF:000001">
    <property type="entry name" value="Retrovirus-related Pol polyprotein from transposon 17.6-like protein"/>
    <property type="match status" value="1"/>
</dbReference>
<keyword evidence="5" id="KW-0378">Hydrolase</keyword>
<keyword evidence="5" id="KW-0255">Endonuclease</keyword>
<dbReference type="EMBL" id="GDAI01002358">
    <property type="protein sequence ID" value="JAI15245.1"/>
    <property type="molecule type" value="mRNA"/>
</dbReference>
<proteinExistence type="evidence at transcript level"/>
<dbReference type="InterPro" id="IPR001584">
    <property type="entry name" value="Integrase_cat-core"/>
</dbReference>
<keyword evidence="7" id="KW-0511">Multifunctional enzyme</keyword>
<dbReference type="InterPro" id="IPR000477">
    <property type="entry name" value="RT_dom"/>
</dbReference>
<feature type="non-terminal residue" evidence="10">
    <location>
        <position position="1"/>
    </location>
</feature>
<reference evidence="10" key="1">
    <citation type="journal article" date="2015" name="Insect Biochem. Mol. Biol.">
        <title>An insight into the sialome of the horse fly, Tabanus bromius.</title>
        <authorList>
            <person name="Ribeiro J.M."/>
            <person name="Kazimirova M."/>
            <person name="Takac P."/>
            <person name="Andersen J.F."/>
            <person name="Francischetti I.M."/>
        </authorList>
    </citation>
    <scope>NUCLEOTIDE SEQUENCE</scope>
</reference>
<dbReference type="InterPro" id="IPR036397">
    <property type="entry name" value="RNaseH_sf"/>
</dbReference>
<evidence type="ECO:0000256" key="1">
    <source>
        <dbReference type="ARBA" id="ARBA00012493"/>
    </source>
</evidence>
<dbReference type="Pfam" id="PF17921">
    <property type="entry name" value="Integrase_H2C2"/>
    <property type="match status" value="1"/>
</dbReference>
<protein>
    <recommendedName>
        <fullName evidence="1">RNA-directed DNA polymerase</fullName>
        <ecNumber evidence="1">2.7.7.49</ecNumber>
    </recommendedName>
</protein>
<keyword evidence="3" id="KW-0548">Nucleotidyltransferase</keyword>
<dbReference type="GO" id="GO:0004519">
    <property type="term" value="F:endonuclease activity"/>
    <property type="evidence" value="ECO:0007669"/>
    <property type="project" value="UniProtKB-KW"/>
</dbReference>
<dbReference type="Gene3D" id="1.10.340.70">
    <property type="match status" value="1"/>
</dbReference>
<dbReference type="AlphaFoldDB" id="A0A0K8TMU5"/>
<dbReference type="InterPro" id="IPR041588">
    <property type="entry name" value="Integrase_H2C2"/>
</dbReference>
<dbReference type="GO" id="GO:0042575">
    <property type="term" value="C:DNA polymerase complex"/>
    <property type="evidence" value="ECO:0007669"/>
    <property type="project" value="UniProtKB-ARBA"/>
</dbReference>
<keyword evidence="2" id="KW-0808">Transferase</keyword>
<evidence type="ECO:0000313" key="10">
    <source>
        <dbReference type="EMBL" id="JAI15245.1"/>
    </source>
</evidence>
<organism evidence="10">
    <name type="scientific">Tabanus bromius</name>
    <name type="common">Band-eyed brown horse fly</name>
    <dbReference type="NCBI Taxonomy" id="304241"/>
    <lineage>
        <taxon>Eukaryota</taxon>
        <taxon>Metazoa</taxon>
        <taxon>Ecdysozoa</taxon>
        <taxon>Arthropoda</taxon>
        <taxon>Hexapoda</taxon>
        <taxon>Insecta</taxon>
        <taxon>Pterygota</taxon>
        <taxon>Neoptera</taxon>
        <taxon>Endopterygota</taxon>
        <taxon>Diptera</taxon>
        <taxon>Brachycera</taxon>
        <taxon>Tabanomorpha</taxon>
        <taxon>Tabanoidea</taxon>
        <taxon>Tabanidae</taxon>
        <taxon>Tabanus</taxon>
    </lineage>
</organism>
<dbReference type="SUPFAM" id="SSF56672">
    <property type="entry name" value="DNA/RNA polymerases"/>
    <property type="match status" value="1"/>
</dbReference>
<dbReference type="CDD" id="cd01647">
    <property type="entry name" value="RT_LTR"/>
    <property type="match status" value="1"/>
</dbReference>
<dbReference type="PANTHER" id="PTHR37984">
    <property type="entry name" value="PROTEIN CBG26694"/>
    <property type="match status" value="1"/>
</dbReference>
<dbReference type="GO" id="GO:0015074">
    <property type="term" value="P:DNA integration"/>
    <property type="evidence" value="ECO:0007669"/>
    <property type="project" value="InterPro"/>
</dbReference>
<dbReference type="Pfam" id="PF00665">
    <property type="entry name" value="rve"/>
    <property type="match status" value="1"/>
</dbReference>
<feature type="domain" description="Integrase catalytic" evidence="9">
    <location>
        <begin position="671"/>
        <end position="830"/>
    </location>
</feature>
<dbReference type="Gene3D" id="3.30.70.270">
    <property type="match status" value="2"/>
</dbReference>
<dbReference type="GO" id="GO:0003676">
    <property type="term" value="F:nucleic acid binding"/>
    <property type="evidence" value="ECO:0007669"/>
    <property type="project" value="InterPro"/>
</dbReference>
<feature type="domain" description="Reverse transcriptase" evidence="8">
    <location>
        <begin position="146"/>
        <end position="328"/>
    </location>
</feature>
<dbReference type="FunFam" id="3.30.70.270:FF:000026">
    <property type="entry name" value="Transposon Ty3-G Gag-Pol polyprotein"/>
    <property type="match status" value="1"/>
</dbReference>
<dbReference type="EC" id="2.7.7.49" evidence="1"/>
<keyword evidence="6" id="KW-0695">RNA-directed DNA polymerase</keyword>
<keyword evidence="4" id="KW-0540">Nuclease</keyword>
<dbReference type="Pfam" id="PF17919">
    <property type="entry name" value="RT_RNaseH_2"/>
    <property type="match status" value="1"/>
</dbReference>
<dbReference type="PROSITE" id="PS50878">
    <property type="entry name" value="RT_POL"/>
    <property type="match status" value="1"/>
</dbReference>
<dbReference type="InterPro" id="IPR043502">
    <property type="entry name" value="DNA/RNA_pol_sf"/>
</dbReference>
<dbReference type="Gene3D" id="3.10.10.10">
    <property type="entry name" value="HIV Type 1 Reverse Transcriptase, subunit A, domain 1"/>
    <property type="match status" value="1"/>
</dbReference>
<evidence type="ECO:0000256" key="7">
    <source>
        <dbReference type="ARBA" id="ARBA00023268"/>
    </source>
</evidence>
<dbReference type="PROSITE" id="PS50994">
    <property type="entry name" value="INTEGRASE"/>
    <property type="match status" value="1"/>
</dbReference>
<dbReference type="Pfam" id="PF00078">
    <property type="entry name" value="RVT_1"/>
    <property type="match status" value="1"/>
</dbReference>
<dbReference type="InterPro" id="IPR012337">
    <property type="entry name" value="RNaseH-like_sf"/>
</dbReference>
<dbReference type="CDD" id="cd09274">
    <property type="entry name" value="RNase_HI_RT_Ty3"/>
    <property type="match status" value="1"/>
</dbReference>
<accession>A0A0K8TMU5</accession>
<dbReference type="PANTHER" id="PTHR37984:SF5">
    <property type="entry name" value="PROTEIN NYNRIN-LIKE"/>
    <property type="match status" value="1"/>
</dbReference>
<evidence type="ECO:0000259" key="9">
    <source>
        <dbReference type="PROSITE" id="PS50994"/>
    </source>
</evidence>
<evidence type="ECO:0000256" key="3">
    <source>
        <dbReference type="ARBA" id="ARBA00022695"/>
    </source>
</evidence>
<dbReference type="InterPro" id="IPR050951">
    <property type="entry name" value="Retrovirus_Pol_polyprotein"/>
</dbReference>
<evidence type="ECO:0000256" key="4">
    <source>
        <dbReference type="ARBA" id="ARBA00022722"/>
    </source>
</evidence>
<evidence type="ECO:0000256" key="6">
    <source>
        <dbReference type="ARBA" id="ARBA00022918"/>
    </source>
</evidence>
<sequence>VDIFVIDKDNFKYDFLIGLDMIQKFQLIQNEKLEIKQIKYENIMKENSEKEQITESKKYVINFNEYIDTENFSISVDHLDYKKKAEINKLIDRYSANFAKDKYDVGTVKDYEARIDLQVDKYCSKRPYKCNIEDRKEIETQVAKLLEKNLIEESYSPFAAPVTLAFKREDNKKTRLCCDFRELNKIVVPQSQPFPLIEDLVLKARNCKFFSTLDINSAFWSIPLRIKDRKKTAFVTQEGHYQWTCLPFGLKTSPAIFQRILSNIIRKYKLTNFVVNYIDDILVFSKTFAEHIQHLTQLLEAIQKEGFRLKFSKCKFAENSVKYLGHIISNNSISPMNDNLASIRDFPIPKTQKQVRQFLGKVNFYNKYIPNIAILLDPLHNLLRKGQQFIWSTDCQKSFDEMKKQLCSQPVLEIYDPNLPTYIYTDASSRGVGAVMKQKQINNEEKPVAYFSKKLNDYQKRKKAIYLECLAIKEAIQYWQFWLIGKSFTVFSDHKPLENLNIKSRTDEELGDLTYYLSQYDFSIKYTPGKNNLEADCLSRNPVLQAYENKDEVLKTVNLIKLEDIITDQEKNEKLQGGKNTVIMKNKIYYKKNKKKPKIILTEKFSKEFIKKIHEEYCHIGISQMQNKITPYYTAENLKQNIKQTCQNCEICIKNKSRGHIKYGLMSHLGPAEKPFEIMSIDTIGGFGNSRSTKKYLHLLVDHFTRYAYILTSKTQNANDFIKLLNIVTENNKIGLILSDQYPGINSKELKTFLKERNITIVFTATNSPFSNGLNERLNQTLVNKIRCKINESKQKRSWTTIAQECTKKYNETEHTITGFTPTYLMEGKNTSILPKEIQEETKNDLFQDRQLALKRTIKSHNYNKKQFDKNRKEGEFKVGDLVYVENGNRLNRKKLDELKIGPFEIKEQISNSIYKIDTGHKKEESNLFHITKLVP</sequence>
<dbReference type="GO" id="GO:0003964">
    <property type="term" value="F:RNA-directed DNA polymerase activity"/>
    <property type="evidence" value="ECO:0007669"/>
    <property type="project" value="UniProtKB-KW"/>
</dbReference>
<dbReference type="InterPro" id="IPR043128">
    <property type="entry name" value="Rev_trsase/Diguanyl_cyclase"/>
</dbReference>
<evidence type="ECO:0000256" key="2">
    <source>
        <dbReference type="ARBA" id="ARBA00022679"/>
    </source>
</evidence>
<evidence type="ECO:0000259" key="8">
    <source>
        <dbReference type="PROSITE" id="PS50878"/>
    </source>
</evidence>
<dbReference type="InterPro" id="IPR041577">
    <property type="entry name" value="RT_RNaseH_2"/>
</dbReference>
<evidence type="ECO:0000256" key="5">
    <source>
        <dbReference type="ARBA" id="ARBA00022759"/>
    </source>
</evidence>
<dbReference type="Gene3D" id="3.30.420.10">
    <property type="entry name" value="Ribonuclease H-like superfamily/Ribonuclease H"/>
    <property type="match status" value="1"/>
</dbReference>
<feature type="non-terminal residue" evidence="10">
    <location>
        <position position="936"/>
    </location>
</feature>
<name>A0A0K8TMU5_TABBR</name>
<dbReference type="SUPFAM" id="SSF53098">
    <property type="entry name" value="Ribonuclease H-like"/>
    <property type="match status" value="1"/>
</dbReference>